<protein>
    <recommendedName>
        <fullName evidence="1">IstB-like ATP-binding domain-containing protein</fullName>
    </recommendedName>
</protein>
<evidence type="ECO:0000259" key="1">
    <source>
        <dbReference type="Pfam" id="PF01695"/>
    </source>
</evidence>
<dbReference type="SUPFAM" id="SSF52540">
    <property type="entry name" value="P-loop containing nucleoside triphosphate hydrolases"/>
    <property type="match status" value="1"/>
</dbReference>
<dbReference type="Proteomes" id="UP000178449">
    <property type="component" value="Unassembled WGS sequence"/>
</dbReference>
<proteinExistence type="predicted"/>
<comment type="caution">
    <text evidence="2">The sequence shown here is derived from an EMBL/GenBank/DDBJ whole genome shotgun (WGS) entry which is preliminary data.</text>
</comment>
<dbReference type="EMBL" id="MFNE01000052">
    <property type="protein sequence ID" value="OGG93295.1"/>
    <property type="molecule type" value="Genomic_DNA"/>
</dbReference>
<dbReference type="InterPro" id="IPR002611">
    <property type="entry name" value="IstB_ATP-bd"/>
</dbReference>
<dbReference type="STRING" id="1817772.A2527_13715"/>
<organism evidence="2 3">
    <name type="scientific">Candidatus Lambdaproteobacteria bacterium RIFOXYD2_FULL_50_16</name>
    <dbReference type="NCBI Taxonomy" id="1817772"/>
    <lineage>
        <taxon>Bacteria</taxon>
        <taxon>Pseudomonadati</taxon>
        <taxon>Pseudomonadota</taxon>
        <taxon>Candidatus Lambdaproteobacteria</taxon>
    </lineage>
</organism>
<dbReference type="PANTHER" id="PTHR30050">
    <property type="entry name" value="CHROMOSOMAL REPLICATION INITIATOR PROTEIN DNAA"/>
    <property type="match status" value="1"/>
</dbReference>
<dbReference type="PANTHER" id="PTHR30050:SF4">
    <property type="entry name" value="ATP-BINDING PROTEIN RV3427C IN INSERTION SEQUENCE-RELATED"/>
    <property type="match status" value="1"/>
</dbReference>
<name>A0A1F6G5B5_9PROT</name>
<sequence>MATLKGCKTCGDRQIYFTPGTHAAQAARCPNCFVTCKKCDGTGFTFTRDQDQREVALACECRATDQKILLYNQAGIPAQFYDAQMSNFETGAHKSLADARKTAGFLRTSMSKGDWKGLLFMGGVGVGKTRLVSSLIHQFTIEYKVPCLFKEFTHLLSSIKTQYDQGQSEAVVLAPIAAVDLLVIDELGKGRGSEWEISILDSIISNRYAHKKTTLFTTNYTEDRGSSYADVKGKEGIRAEAQTLEERVGPRIYSRLKGMCTFVMLEGPDRRLPENERIGR</sequence>
<accession>A0A1F6G5B5</accession>
<dbReference type="InterPro" id="IPR027417">
    <property type="entry name" value="P-loop_NTPase"/>
</dbReference>
<dbReference type="GO" id="GO:0005524">
    <property type="term" value="F:ATP binding"/>
    <property type="evidence" value="ECO:0007669"/>
    <property type="project" value="InterPro"/>
</dbReference>
<evidence type="ECO:0000313" key="3">
    <source>
        <dbReference type="Proteomes" id="UP000178449"/>
    </source>
</evidence>
<dbReference type="Gene3D" id="3.40.50.300">
    <property type="entry name" value="P-loop containing nucleotide triphosphate hydrolases"/>
    <property type="match status" value="1"/>
</dbReference>
<dbReference type="AlphaFoldDB" id="A0A1F6G5B5"/>
<dbReference type="Pfam" id="PF01695">
    <property type="entry name" value="IstB_IS21"/>
    <property type="match status" value="1"/>
</dbReference>
<dbReference type="GO" id="GO:0006260">
    <property type="term" value="P:DNA replication"/>
    <property type="evidence" value="ECO:0007669"/>
    <property type="project" value="TreeGrafter"/>
</dbReference>
<gene>
    <name evidence="2" type="ORF">A2527_13715</name>
</gene>
<feature type="domain" description="IstB-like ATP-binding" evidence="1">
    <location>
        <begin position="113"/>
        <end position="221"/>
    </location>
</feature>
<reference evidence="2 3" key="1">
    <citation type="journal article" date="2016" name="Nat. Commun.">
        <title>Thousands of microbial genomes shed light on interconnected biogeochemical processes in an aquifer system.</title>
        <authorList>
            <person name="Anantharaman K."/>
            <person name="Brown C.T."/>
            <person name="Hug L.A."/>
            <person name="Sharon I."/>
            <person name="Castelle C.J."/>
            <person name="Probst A.J."/>
            <person name="Thomas B.C."/>
            <person name="Singh A."/>
            <person name="Wilkins M.J."/>
            <person name="Karaoz U."/>
            <person name="Brodie E.L."/>
            <person name="Williams K.H."/>
            <person name="Hubbard S.S."/>
            <person name="Banfield J.F."/>
        </authorList>
    </citation>
    <scope>NUCLEOTIDE SEQUENCE [LARGE SCALE GENOMIC DNA]</scope>
</reference>
<evidence type="ECO:0000313" key="2">
    <source>
        <dbReference type="EMBL" id="OGG93295.1"/>
    </source>
</evidence>